<evidence type="ECO:0000313" key="9">
    <source>
        <dbReference type="EMBL" id="MRG95260.1"/>
    </source>
</evidence>
<dbReference type="GO" id="GO:0016679">
    <property type="term" value="F:oxidoreductase activity, acting on diphenols and related substances as donors"/>
    <property type="evidence" value="ECO:0007669"/>
    <property type="project" value="TreeGrafter"/>
</dbReference>
<organism evidence="9 10">
    <name type="scientific">Polyangium spumosum</name>
    <dbReference type="NCBI Taxonomy" id="889282"/>
    <lineage>
        <taxon>Bacteria</taxon>
        <taxon>Pseudomonadati</taxon>
        <taxon>Myxococcota</taxon>
        <taxon>Polyangia</taxon>
        <taxon>Polyangiales</taxon>
        <taxon>Polyangiaceae</taxon>
        <taxon>Polyangium</taxon>
    </lineage>
</organism>
<dbReference type="GO" id="GO:0020037">
    <property type="term" value="F:heme binding"/>
    <property type="evidence" value="ECO:0007669"/>
    <property type="project" value="UniProtKB-UniRule"/>
</dbReference>
<evidence type="ECO:0000256" key="3">
    <source>
        <dbReference type="ARBA" id="ARBA00022692"/>
    </source>
</evidence>
<dbReference type="PANTHER" id="PTHR36964:SF1">
    <property type="entry name" value="PROTEIN-METHIONINE-SULFOXIDE REDUCTASE HEME-BINDING SUBUNIT MSRQ"/>
    <property type="match status" value="1"/>
</dbReference>
<keyword evidence="7" id="KW-0479">Metal-binding</keyword>
<feature type="transmembrane region" description="Helical" evidence="7">
    <location>
        <begin position="53"/>
        <end position="72"/>
    </location>
</feature>
<keyword evidence="6 7" id="KW-0472">Membrane</keyword>
<comment type="subcellular location">
    <subcellularLocation>
        <location evidence="7">Cell membrane</location>
        <topology evidence="7">Multi-pass membrane protein</topology>
    </subcellularLocation>
    <subcellularLocation>
        <location evidence="1">Membrane</location>
        <topology evidence="1">Multi-pass membrane protein</topology>
    </subcellularLocation>
</comment>
<comment type="similarity">
    <text evidence="7">Belongs to the MsrQ family.</text>
</comment>
<keyword evidence="7" id="KW-0288">FMN</keyword>
<dbReference type="AlphaFoldDB" id="A0A6N7PXT0"/>
<dbReference type="RefSeq" id="WP_153822072.1">
    <property type="nucleotide sequence ID" value="NZ_WJIE01000007.1"/>
</dbReference>
<comment type="caution">
    <text evidence="9">The sequence shown here is derived from an EMBL/GenBank/DDBJ whole genome shotgun (WGS) entry which is preliminary data.</text>
</comment>
<evidence type="ECO:0000256" key="4">
    <source>
        <dbReference type="ARBA" id="ARBA00022989"/>
    </source>
</evidence>
<comment type="function">
    <text evidence="7">Part of the MsrPQ system that repairs oxidized cell envelope proteins containing methionine sulfoxide residues (Met-O), using respiratory chain electrons. Thus protects these proteins from oxidative-stress damage caused by reactive species of oxygen and chlorine. MsrPQ is essential for the maintenance of envelope integrity under bleach stress, rescuing a wide series of structurally unrelated cell envelope proteins from methionine oxidation. MsrQ provides electrons for reduction to the reductase catalytic subunit MsrP, using the quinone pool of the respiratory chain.</text>
</comment>
<feature type="transmembrane region" description="Helical" evidence="7">
    <location>
        <begin position="12"/>
        <end position="33"/>
    </location>
</feature>
<keyword evidence="3 7" id="KW-0812">Transmembrane</keyword>
<comment type="cofactor">
    <cofactor evidence="7">
        <name>heme b</name>
        <dbReference type="ChEBI" id="CHEBI:60344"/>
    </cofactor>
    <text evidence="7">Binds 1 heme b (iron(II)-protoporphyrin IX) group per subunit.</text>
</comment>
<evidence type="ECO:0000256" key="5">
    <source>
        <dbReference type="ARBA" id="ARBA00023004"/>
    </source>
</evidence>
<comment type="cofactor">
    <cofactor evidence="7">
        <name>FMN</name>
        <dbReference type="ChEBI" id="CHEBI:58210"/>
    </cofactor>
    <text evidence="7">Binds 1 FMN per subunit.</text>
</comment>
<keyword evidence="5 7" id="KW-0408">Iron</keyword>
<evidence type="ECO:0000256" key="7">
    <source>
        <dbReference type="HAMAP-Rule" id="MF_01207"/>
    </source>
</evidence>
<evidence type="ECO:0000256" key="2">
    <source>
        <dbReference type="ARBA" id="ARBA00022448"/>
    </source>
</evidence>
<evidence type="ECO:0000256" key="6">
    <source>
        <dbReference type="ARBA" id="ARBA00023136"/>
    </source>
</evidence>
<dbReference type="GO" id="GO:0046872">
    <property type="term" value="F:metal ion binding"/>
    <property type="evidence" value="ECO:0007669"/>
    <property type="project" value="UniProtKB-KW"/>
</dbReference>
<protein>
    <recommendedName>
        <fullName evidence="7">Protein-methionine-sulfoxide reductase heme-binding subunit MsrQ</fullName>
    </recommendedName>
    <alternativeName>
        <fullName evidence="7">Flavocytochrome MsrQ</fullName>
    </alternativeName>
</protein>
<evidence type="ECO:0000259" key="8">
    <source>
        <dbReference type="Pfam" id="PF01794"/>
    </source>
</evidence>
<keyword evidence="7" id="KW-0285">Flavoprotein</keyword>
<dbReference type="Pfam" id="PF01794">
    <property type="entry name" value="Ferric_reduct"/>
    <property type="match status" value="1"/>
</dbReference>
<proteinExistence type="inferred from homology"/>
<keyword evidence="7" id="KW-1003">Cell membrane</keyword>
<dbReference type="GO" id="GO:0009055">
    <property type="term" value="F:electron transfer activity"/>
    <property type="evidence" value="ECO:0007669"/>
    <property type="project" value="UniProtKB-UniRule"/>
</dbReference>
<evidence type="ECO:0000313" key="10">
    <source>
        <dbReference type="Proteomes" id="UP000440224"/>
    </source>
</evidence>
<gene>
    <name evidence="7" type="primary">msrQ</name>
    <name evidence="9" type="ORF">GF068_25570</name>
</gene>
<reference evidence="9 10" key="1">
    <citation type="submission" date="2019-10" db="EMBL/GenBank/DDBJ databases">
        <title>A soil myxobacterium in the family Polyangiaceae.</title>
        <authorList>
            <person name="Li Y."/>
            <person name="Wang J."/>
        </authorList>
    </citation>
    <scope>NUCLEOTIDE SEQUENCE [LARGE SCALE GENOMIC DNA]</scope>
    <source>
        <strain evidence="9 10">DSM 14734</strain>
    </source>
</reference>
<feature type="transmembrane region" description="Helical" evidence="7">
    <location>
        <begin position="84"/>
        <end position="103"/>
    </location>
</feature>
<dbReference type="GO" id="GO:0030091">
    <property type="term" value="P:protein repair"/>
    <property type="evidence" value="ECO:0007669"/>
    <property type="project" value="UniProtKB-UniRule"/>
</dbReference>
<keyword evidence="10" id="KW-1185">Reference proteome</keyword>
<keyword evidence="2 7" id="KW-0813">Transport</keyword>
<feature type="transmembrane region" description="Helical" evidence="7">
    <location>
        <begin position="158"/>
        <end position="175"/>
    </location>
</feature>
<keyword evidence="4 7" id="KW-1133">Transmembrane helix</keyword>
<evidence type="ECO:0000256" key="1">
    <source>
        <dbReference type="ARBA" id="ARBA00004141"/>
    </source>
</evidence>
<keyword evidence="7" id="KW-0249">Electron transport</keyword>
<accession>A0A6N7PXT0</accession>
<dbReference type="GO" id="GO:0005886">
    <property type="term" value="C:plasma membrane"/>
    <property type="evidence" value="ECO:0007669"/>
    <property type="project" value="UniProtKB-SubCell"/>
</dbReference>
<dbReference type="GO" id="GO:0010181">
    <property type="term" value="F:FMN binding"/>
    <property type="evidence" value="ECO:0007669"/>
    <property type="project" value="UniProtKB-UniRule"/>
</dbReference>
<dbReference type="EMBL" id="WJIE01000007">
    <property type="protein sequence ID" value="MRG95260.1"/>
    <property type="molecule type" value="Genomic_DNA"/>
</dbReference>
<dbReference type="PANTHER" id="PTHR36964">
    <property type="entry name" value="PROTEIN-METHIONINE-SULFOXIDE REDUCTASE HEME-BINDING SUBUNIT MSRQ"/>
    <property type="match status" value="1"/>
</dbReference>
<sequence>MAASEIPRGAGKLGWLSPAIVTGGLAPAVVLVIRAARRDLGANPIAEAMNQLGLLALVLLVLSLAATPLQIATGWKWPIRIRKTLGLLGFFYVCAHFLVYAVLDQSLALGAIAADITKRPFILVGFVAFVLLVPLAATSTAKALKRMGFARWKRLHRLAYVAAILGIVHFVMRVKKDLTEPAIYGALLGGLFLIRIMDVALKRRDKRGSMRG</sequence>
<feature type="transmembrane region" description="Helical" evidence="7">
    <location>
        <begin position="119"/>
        <end position="137"/>
    </location>
</feature>
<dbReference type="Proteomes" id="UP000440224">
    <property type="component" value="Unassembled WGS sequence"/>
</dbReference>
<dbReference type="InterPro" id="IPR013130">
    <property type="entry name" value="Fe3_Rdtase_TM_dom"/>
</dbReference>
<feature type="domain" description="Ferric oxidoreductase" evidence="8">
    <location>
        <begin position="52"/>
        <end position="166"/>
    </location>
</feature>
<dbReference type="OrthoDB" id="9788328at2"/>
<dbReference type="HAMAP" id="MF_01207">
    <property type="entry name" value="MsrQ"/>
    <property type="match status" value="1"/>
</dbReference>
<keyword evidence="7" id="KW-0349">Heme</keyword>
<name>A0A6N7PXT0_9BACT</name>
<feature type="transmembrane region" description="Helical" evidence="7">
    <location>
        <begin position="181"/>
        <end position="201"/>
    </location>
</feature>
<comment type="subunit">
    <text evidence="7">Heterodimer of a catalytic subunit (MsrP) and a heme-binding subunit (MsrQ).</text>
</comment>
<dbReference type="InterPro" id="IPR022837">
    <property type="entry name" value="MsrQ-like"/>
</dbReference>